<keyword evidence="3" id="KW-0678">Repressor</keyword>
<dbReference type="GO" id="GO:0045892">
    <property type="term" value="P:negative regulation of DNA-templated transcription"/>
    <property type="evidence" value="ECO:0007669"/>
    <property type="project" value="InterPro"/>
</dbReference>
<dbReference type="AlphaFoldDB" id="D6PKZ0"/>
<proteinExistence type="inferred from homology"/>
<evidence type="ECO:0000259" key="8">
    <source>
        <dbReference type="Pfam" id="PF04316"/>
    </source>
</evidence>
<evidence type="ECO:0000256" key="7">
    <source>
        <dbReference type="SAM" id="MobiDB-lite"/>
    </source>
</evidence>
<feature type="compositionally biased region" description="Polar residues" evidence="7">
    <location>
        <begin position="1"/>
        <end position="16"/>
    </location>
</feature>
<feature type="domain" description="Anti-sigma-28 factor FlgM C-terminal" evidence="8">
    <location>
        <begin position="54"/>
        <end position="93"/>
    </location>
</feature>
<evidence type="ECO:0000256" key="6">
    <source>
        <dbReference type="ARBA" id="ARBA00023163"/>
    </source>
</evidence>
<evidence type="ECO:0000256" key="3">
    <source>
        <dbReference type="ARBA" id="ARBA00022491"/>
    </source>
</evidence>
<feature type="compositionally biased region" description="Polar residues" evidence="7">
    <location>
        <begin position="24"/>
        <end position="33"/>
    </location>
</feature>
<keyword evidence="5" id="KW-0805">Transcription regulation</keyword>
<name>D6PKZ0_9ZZZZ</name>
<feature type="region of interest" description="Disordered" evidence="7">
    <location>
        <begin position="1"/>
        <end position="46"/>
    </location>
</feature>
<evidence type="ECO:0000256" key="1">
    <source>
        <dbReference type="ARBA" id="ARBA00005322"/>
    </source>
</evidence>
<keyword evidence="6" id="KW-0804">Transcription</keyword>
<accession>D6PKZ0</accession>
<comment type="similarity">
    <text evidence="1">Belongs to the FlgM family.</text>
</comment>
<evidence type="ECO:0000256" key="5">
    <source>
        <dbReference type="ARBA" id="ARBA00023015"/>
    </source>
</evidence>
<evidence type="ECO:0000256" key="2">
    <source>
        <dbReference type="ARBA" id="ARBA00017823"/>
    </source>
</evidence>
<dbReference type="InterPro" id="IPR007412">
    <property type="entry name" value="FlgM"/>
</dbReference>
<reference evidence="9" key="1">
    <citation type="journal article" date="2010" name="ISME J.">
        <title>Metagenome of the Mediterranean deep chlorophyll maximum studied by direct and fosmid library 454 pyrosequencing.</title>
        <authorList>
            <person name="Ghai R."/>
            <person name="Martin-Cuadrado A.B."/>
            <person name="Molto A.G."/>
            <person name="Heredia I.G."/>
            <person name="Cabrera R."/>
            <person name="Martin J."/>
            <person name="Verdu M."/>
            <person name="Deschamps P."/>
            <person name="Moreira D."/>
            <person name="Lopez-Garcia P."/>
            <person name="Mira A."/>
            <person name="Rodriguez-Valera F."/>
        </authorList>
    </citation>
    <scope>NUCLEOTIDE SEQUENCE</scope>
</reference>
<dbReference type="SUPFAM" id="SSF101498">
    <property type="entry name" value="Anti-sigma factor FlgM"/>
    <property type="match status" value="1"/>
</dbReference>
<dbReference type="InterPro" id="IPR035890">
    <property type="entry name" value="Anti-sigma-28_factor_FlgM_sf"/>
</dbReference>
<evidence type="ECO:0000313" key="9">
    <source>
        <dbReference type="EMBL" id="ADD96391.1"/>
    </source>
</evidence>
<dbReference type="EMBL" id="GU943136">
    <property type="protein sequence ID" value="ADD96391.1"/>
    <property type="molecule type" value="Genomic_DNA"/>
</dbReference>
<dbReference type="Pfam" id="PF04316">
    <property type="entry name" value="FlgM"/>
    <property type="match status" value="1"/>
</dbReference>
<sequence>MVDTVRNSPNAGTSTVHDQRKSRVSQVDQSHSSMAEKATASAQSVSVDLSVSEKVKSLSSEPPVNIEVVTEIRQKVSEGRYPIDLNAITNKLFESIKEGEG</sequence>
<keyword evidence="4" id="KW-1005">Bacterial flagellum biogenesis</keyword>
<dbReference type="InterPro" id="IPR031316">
    <property type="entry name" value="FlgM_C"/>
</dbReference>
<evidence type="ECO:0000256" key="4">
    <source>
        <dbReference type="ARBA" id="ARBA00022795"/>
    </source>
</evidence>
<organism evidence="9">
    <name type="scientific">uncultured organism MedDCM-OCT-S09-C206</name>
    <dbReference type="NCBI Taxonomy" id="743646"/>
    <lineage>
        <taxon>unclassified sequences</taxon>
        <taxon>environmental samples</taxon>
    </lineage>
</organism>
<dbReference type="NCBIfam" id="TIGR03824">
    <property type="entry name" value="FlgM_jcvi"/>
    <property type="match status" value="1"/>
</dbReference>
<protein>
    <recommendedName>
        <fullName evidence="2">Negative regulator of flagellin synthesis</fullName>
    </recommendedName>
</protein>